<evidence type="ECO:0000259" key="2">
    <source>
        <dbReference type="Pfam" id="PF00296"/>
    </source>
</evidence>
<protein>
    <submittedName>
        <fullName evidence="3">Luciferase</fullName>
    </submittedName>
</protein>
<reference evidence="3 4" key="1">
    <citation type="submission" date="2016-12" db="EMBL/GenBank/DDBJ databases">
        <title>The new phylogeny of genus Mycobacterium.</title>
        <authorList>
            <person name="Tortoli E."/>
            <person name="Trovato A."/>
            <person name="Cirillo D.M."/>
        </authorList>
    </citation>
    <scope>NUCLEOTIDE SEQUENCE [LARGE SCALE GENOMIC DNA]</scope>
    <source>
        <strain evidence="3 4">DSM 45069</strain>
    </source>
</reference>
<keyword evidence="4" id="KW-1185">Reference proteome</keyword>
<keyword evidence="1" id="KW-0560">Oxidoreductase</keyword>
<feature type="domain" description="Luciferase-like" evidence="2">
    <location>
        <begin position="89"/>
        <end position="348"/>
    </location>
</feature>
<dbReference type="Gene3D" id="3.20.20.30">
    <property type="entry name" value="Luciferase-like domain"/>
    <property type="match status" value="1"/>
</dbReference>
<organism evidence="3 4">
    <name type="scientific">Mycobacterium arosiense ATCC BAA-1401 = DSM 45069</name>
    <dbReference type="NCBI Taxonomy" id="1265311"/>
    <lineage>
        <taxon>Bacteria</taxon>
        <taxon>Bacillati</taxon>
        <taxon>Actinomycetota</taxon>
        <taxon>Actinomycetes</taxon>
        <taxon>Mycobacteriales</taxon>
        <taxon>Mycobacteriaceae</taxon>
        <taxon>Mycobacterium</taxon>
        <taxon>Mycobacterium avium complex (MAC)</taxon>
    </lineage>
</organism>
<dbReference type="OrthoDB" id="9775082at2"/>
<proteinExistence type="predicted"/>
<comment type="caution">
    <text evidence="3">The sequence shown here is derived from an EMBL/GenBank/DDBJ whole genome shotgun (WGS) entry which is preliminary data.</text>
</comment>
<dbReference type="Proteomes" id="UP000192707">
    <property type="component" value="Unassembled WGS sequence"/>
</dbReference>
<dbReference type="EMBL" id="MVHG01000098">
    <property type="protein sequence ID" value="ORA08346.1"/>
    <property type="molecule type" value="Genomic_DNA"/>
</dbReference>
<dbReference type="PANTHER" id="PTHR43244">
    <property type="match status" value="1"/>
</dbReference>
<dbReference type="GO" id="GO:0016705">
    <property type="term" value="F:oxidoreductase activity, acting on paired donors, with incorporation or reduction of molecular oxygen"/>
    <property type="evidence" value="ECO:0007669"/>
    <property type="project" value="InterPro"/>
</dbReference>
<dbReference type="RefSeq" id="WP_083066876.1">
    <property type="nucleotide sequence ID" value="NZ_MVHG01000098.1"/>
</dbReference>
<evidence type="ECO:0000313" key="4">
    <source>
        <dbReference type="Proteomes" id="UP000192707"/>
    </source>
</evidence>
<accession>A0A1W9Z705</accession>
<evidence type="ECO:0000313" key="3">
    <source>
        <dbReference type="EMBL" id="ORA08346.1"/>
    </source>
</evidence>
<dbReference type="InterPro" id="IPR011251">
    <property type="entry name" value="Luciferase-like_dom"/>
</dbReference>
<evidence type="ECO:0000256" key="1">
    <source>
        <dbReference type="ARBA" id="ARBA00023002"/>
    </source>
</evidence>
<sequence length="385" mass="42762">MEQRKVETAVSMVIDRNLPAAAVGEAAKTMQASGVVDFMMTWDQLTSWIPPCLWNPDNTPLTDTIGDIDSFPDWNVMGAYGVAQAPGLGLSISMDAIRRGPAELTQTMLTTAHVTQGKVIYQLGAGEIKQCRPFGWKRAEGISRLEDFYRAFHAFWNSDKPIDLEGNHVKFDQAWLGVARGHRPRLWGLGGGARIIDLATSYADGFASSVPVVWSTPEQAAAQIREMKEQLEKKGRDPEQFDFGIWGCVLLHEDEEFIRRSLKNPLIAWTALVMGRIVQSDWLKEGIEPPMPADWHYALKMLPVKIGLDQAMTMLKRLTPQHLERSFFYGTPKQVAAELQAYVDAGATWVTPLDNLPIVEQPADAATAITRSIEVCRILKATNGA</sequence>
<gene>
    <name evidence="3" type="ORF">BST14_24340</name>
</gene>
<dbReference type="InterPro" id="IPR050564">
    <property type="entry name" value="F420-G6PD/mer"/>
</dbReference>
<dbReference type="SUPFAM" id="SSF51679">
    <property type="entry name" value="Bacterial luciferase-like"/>
    <property type="match status" value="1"/>
</dbReference>
<dbReference type="InterPro" id="IPR036661">
    <property type="entry name" value="Luciferase-like_sf"/>
</dbReference>
<dbReference type="AlphaFoldDB" id="A0A1W9Z705"/>
<name>A0A1W9Z705_MYCAI</name>
<dbReference type="Pfam" id="PF00296">
    <property type="entry name" value="Bac_luciferase"/>
    <property type="match status" value="1"/>
</dbReference>
<dbReference type="PANTHER" id="PTHR43244:SF1">
    <property type="entry name" value="5,10-METHYLENETETRAHYDROMETHANOPTERIN REDUCTASE"/>
    <property type="match status" value="1"/>
</dbReference>